<dbReference type="InterPro" id="IPR026579">
    <property type="entry name" value="FtsQ"/>
</dbReference>
<proteinExistence type="predicted"/>
<keyword evidence="1" id="KW-1003">Cell membrane</keyword>
<keyword evidence="5" id="KW-1133">Transmembrane helix</keyword>
<evidence type="ECO:0000256" key="1">
    <source>
        <dbReference type="ARBA" id="ARBA00022475"/>
    </source>
</evidence>
<keyword evidence="9" id="KW-1185">Reference proteome</keyword>
<dbReference type="Pfam" id="PF03799">
    <property type="entry name" value="FtsQ_DivIB_C"/>
    <property type="match status" value="1"/>
</dbReference>
<protein>
    <submittedName>
        <fullName evidence="8">Cell division protein</fullName>
    </submittedName>
</protein>
<sequence>MLIQKEDSVDNRLVEKLDLNKSETRLVADPMIRAAEVSVDLNGKLHVMVEQRRPLARLLGGLNVYLDSDNSIMPLSSEHTALVPVVLGFKPEFQEELYEFLVYLENDELLHAAVTQIVLDSKGNATLMLRSNDMRLKLGKLDKLHSKMTNFKAMLAKVEKDKAVDQIKAMDLRFDGQVIVVKKEE</sequence>
<evidence type="ECO:0000256" key="2">
    <source>
        <dbReference type="ARBA" id="ARBA00022519"/>
    </source>
</evidence>
<keyword evidence="6" id="KW-0131">Cell cycle</keyword>
<gene>
    <name evidence="8" type="ORF">BST86_00285</name>
</gene>
<dbReference type="OrthoDB" id="1466667at2"/>
<evidence type="ECO:0000256" key="5">
    <source>
        <dbReference type="ARBA" id="ARBA00022989"/>
    </source>
</evidence>
<evidence type="ECO:0000313" key="9">
    <source>
        <dbReference type="Proteomes" id="UP000239532"/>
    </source>
</evidence>
<dbReference type="GO" id="GO:0090529">
    <property type="term" value="P:cell septum assembly"/>
    <property type="evidence" value="ECO:0007669"/>
    <property type="project" value="InterPro"/>
</dbReference>
<name>A0A2S9WXN9_9FLAO</name>
<dbReference type="InterPro" id="IPR005548">
    <property type="entry name" value="Cell_div_FtsQ/DivIB_C"/>
</dbReference>
<keyword evidence="3 8" id="KW-0132">Cell division</keyword>
<keyword evidence="5" id="KW-0472">Membrane</keyword>
<organism evidence="8 9">
    <name type="scientific">Nonlabens agnitus</name>
    <dbReference type="NCBI Taxonomy" id="870484"/>
    <lineage>
        <taxon>Bacteria</taxon>
        <taxon>Pseudomonadati</taxon>
        <taxon>Bacteroidota</taxon>
        <taxon>Flavobacteriia</taxon>
        <taxon>Flavobacteriales</taxon>
        <taxon>Flavobacteriaceae</taxon>
        <taxon>Nonlabens</taxon>
    </lineage>
</organism>
<accession>A0A2S9WXN9</accession>
<comment type="caution">
    <text evidence="8">The sequence shown here is derived from an EMBL/GenBank/DDBJ whole genome shotgun (WGS) entry which is preliminary data.</text>
</comment>
<evidence type="ECO:0000256" key="6">
    <source>
        <dbReference type="ARBA" id="ARBA00023306"/>
    </source>
</evidence>
<keyword evidence="4" id="KW-0812">Transmembrane</keyword>
<dbReference type="EMBL" id="MQUC01000003">
    <property type="protein sequence ID" value="PRP68234.1"/>
    <property type="molecule type" value="Genomic_DNA"/>
</dbReference>
<dbReference type="PANTHER" id="PTHR35851:SF1">
    <property type="entry name" value="CELL DIVISION PROTEIN FTSQ"/>
    <property type="match status" value="1"/>
</dbReference>
<dbReference type="AlphaFoldDB" id="A0A2S9WXN9"/>
<evidence type="ECO:0000256" key="3">
    <source>
        <dbReference type="ARBA" id="ARBA00022618"/>
    </source>
</evidence>
<keyword evidence="2" id="KW-0997">Cell inner membrane</keyword>
<evidence type="ECO:0000256" key="4">
    <source>
        <dbReference type="ARBA" id="ARBA00022692"/>
    </source>
</evidence>
<dbReference type="PANTHER" id="PTHR35851">
    <property type="entry name" value="CELL DIVISION PROTEIN FTSQ"/>
    <property type="match status" value="1"/>
</dbReference>
<dbReference type="Proteomes" id="UP000239532">
    <property type="component" value="Unassembled WGS sequence"/>
</dbReference>
<reference evidence="8 9" key="1">
    <citation type="submission" date="2016-11" db="EMBL/GenBank/DDBJ databases">
        <title>Trade-off between light-utilization and light-protection in marine flavobacteria.</title>
        <authorList>
            <person name="Kumagai Y."/>
        </authorList>
    </citation>
    <scope>NUCLEOTIDE SEQUENCE [LARGE SCALE GENOMIC DNA]</scope>
    <source>
        <strain evidence="8 9">JCM 17109</strain>
    </source>
</reference>
<evidence type="ECO:0000313" key="8">
    <source>
        <dbReference type="EMBL" id="PRP68234.1"/>
    </source>
</evidence>
<feature type="domain" description="Cell division protein FtsQ/DivIB C-terminal" evidence="7">
    <location>
        <begin position="80"/>
        <end position="173"/>
    </location>
</feature>
<evidence type="ECO:0000259" key="7">
    <source>
        <dbReference type="Pfam" id="PF03799"/>
    </source>
</evidence>